<dbReference type="InterPro" id="IPR006162">
    <property type="entry name" value="Ppantetheine_attach_site"/>
</dbReference>
<proteinExistence type="predicted"/>
<dbReference type="RefSeq" id="XP_043003224.1">
    <property type="nucleotide sequence ID" value="XM_043159621.1"/>
</dbReference>
<dbReference type="Proteomes" id="UP001049176">
    <property type="component" value="Chromosome 10"/>
</dbReference>
<evidence type="ECO:0000256" key="2">
    <source>
        <dbReference type="ARBA" id="ARBA00022553"/>
    </source>
</evidence>
<dbReference type="KEGG" id="more:E1B28_002685"/>
<dbReference type="Gene3D" id="3.40.50.12780">
    <property type="entry name" value="N-terminal domain of ligase-like"/>
    <property type="match status" value="1"/>
</dbReference>
<keyword evidence="2" id="KW-0597">Phosphoprotein</keyword>
<dbReference type="SUPFAM" id="SSF47336">
    <property type="entry name" value="ACP-like"/>
    <property type="match status" value="3"/>
</dbReference>
<gene>
    <name evidence="7" type="ORF">E1B28_002685</name>
</gene>
<evidence type="ECO:0000259" key="6">
    <source>
        <dbReference type="PROSITE" id="PS50075"/>
    </source>
</evidence>
<comment type="caution">
    <text evidence="7">The sequence shown here is derived from an EMBL/GenBank/DDBJ whole genome shotgun (WGS) entry which is preliminary data.</text>
</comment>
<dbReference type="EMBL" id="CM032190">
    <property type="protein sequence ID" value="KAG7086753.1"/>
    <property type="molecule type" value="Genomic_DNA"/>
</dbReference>
<dbReference type="InterPro" id="IPR045851">
    <property type="entry name" value="AMP-bd_C_sf"/>
</dbReference>
<dbReference type="PANTHER" id="PTHR45527">
    <property type="entry name" value="NONRIBOSOMAL PEPTIDE SYNTHETASE"/>
    <property type="match status" value="1"/>
</dbReference>
<evidence type="ECO:0000313" key="7">
    <source>
        <dbReference type="EMBL" id="KAG7086753.1"/>
    </source>
</evidence>
<dbReference type="SMART" id="SM00823">
    <property type="entry name" value="PKS_PP"/>
    <property type="match status" value="2"/>
</dbReference>
<dbReference type="PROSITE" id="PS50075">
    <property type="entry name" value="CARRIER"/>
    <property type="match status" value="3"/>
</dbReference>
<evidence type="ECO:0000313" key="8">
    <source>
        <dbReference type="Proteomes" id="UP001049176"/>
    </source>
</evidence>
<dbReference type="GO" id="GO:0016874">
    <property type="term" value="F:ligase activity"/>
    <property type="evidence" value="ECO:0007669"/>
    <property type="project" value="UniProtKB-KW"/>
</dbReference>
<evidence type="ECO:0000256" key="4">
    <source>
        <dbReference type="ARBA" id="ARBA00023268"/>
    </source>
</evidence>
<dbReference type="Pfam" id="PF00501">
    <property type="entry name" value="AMP-binding"/>
    <property type="match status" value="1"/>
</dbReference>
<dbReference type="OrthoDB" id="416786at2759"/>
<dbReference type="SUPFAM" id="SSF56801">
    <property type="entry name" value="Acetyl-CoA synthetase-like"/>
    <property type="match status" value="1"/>
</dbReference>
<dbReference type="PROSITE" id="PS00455">
    <property type="entry name" value="AMP_BINDING"/>
    <property type="match status" value="1"/>
</dbReference>
<dbReference type="GO" id="GO:0043041">
    <property type="term" value="P:amino acid activation for nonribosomal peptide biosynthetic process"/>
    <property type="evidence" value="ECO:0007669"/>
    <property type="project" value="TreeGrafter"/>
</dbReference>
<dbReference type="InterPro" id="IPR000873">
    <property type="entry name" value="AMP-dep_synth/lig_dom"/>
</dbReference>
<protein>
    <submittedName>
        <fullName evidence="7">NRPS protein</fullName>
    </submittedName>
</protein>
<feature type="domain" description="Carrier" evidence="6">
    <location>
        <begin position="1313"/>
        <end position="1386"/>
    </location>
</feature>
<dbReference type="PANTHER" id="PTHR45527:SF1">
    <property type="entry name" value="FATTY ACID SYNTHASE"/>
    <property type="match status" value="1"/>
</dbReference>
<evidence type="ECO:0000256" key="1">
    <source>
        <dbReference type="ARBA" id="ARBA00022450"/>
    </source>
</evidence>
<keyword evidence="3" id="KW-0436">Ligase</keyword>
<name>A0A9P7RP43_9AGAR</name>
<dbReference type="GO" id="GO:0005737">
    <property type="term" value="C:cytoplasm"/>
    <property type="evidence" value="ECO:0007669"/>
    <property type="project" value="TreeGrafter"/>
</dbReference>
<reference evidence="7" key="1">
    <citation type="journal article" date="2021" name="Genome Biol. Evol.">
        <title>The assembled and annotated genome of the fairy-ring fungus Marasmius oreades.</title>
        <authorList>
            <person name="Hiltunen M."/>
            <person name="Ament-Velasquez S.L."/>
            <person name="Johannesson H."/>
        </authorList>
    </citation>
    <scope>NUCLEOTIDE SEQUENCE</scope>
    <source>
        <strain evidence="7">03SP1</strain>
    </source>
</reference>
<keyword evidence="8" id="KW-1185">Reference proteome</keyword>
<dbReference type="Pfam" id="PF00550">
    <property type="entry name" value="PP-binding"/>
    <property type="match status" value="3"/>
</dbReference>
<evidence type="ECO:0000256" key="5">
    <source>
        <dbReference type="SAM" id="MobiDB-lite"/>
    </source>
</evidence>
<feature type="domain" description="Carrier" evidence="6">
    <location>
        <begin position="1868"/>
        <end position="1944"/>
    </location>
</feature>
<evidence type="ECO:0000256" key="3">
    <source>
        <dbReference type="ARBA" id="ARBA00022598"/>
    </source>
</evidence>
<dbReference type="InterPro" id="IPR009081">
    <property type="entry name" value="PP-bd_ACP"/>
</dbReference>
<feature type="domain" description="Carrier" evidence="6">
    <location>
        <begin position="763"/>
        <end position="840"/>
    </location>
</feature>
<accession>A0A9P7RP43</accession>
<dbReference type="InterPro" id="IPR001242">
    <property type="entry name" value="Condensation_dom"/>
</dbReference>
<dbReference type="NCBIfam" id="TIGR01733">
    <property type="entry name" value="AA-adenyl-dom"/>
    <property type="match status" value="1"/>
</dbReference>
<sequence length="2428" mass="270954">MSSLLDDYSFQPLPDLGTGSRHPPEGQECVELSFDTRNVTEPLLRASFSKVILLYLDSTDFVFANGVRPRVPFRSKLPGELEPSASFEAFARDLEDQVWSGSGVDEDELASKWGLKAGRDPFPVVFYWDPSSPEVSTSTPLFLRANPTTGRLFLWYSTTILSQVSADILLRQVYQTCIFVSSVEASSVAVTAPLSLPRSLMSAYEPPYDDSRTVLTLSWLSKNARERPDAIAHEVYITHGLDHPPDTITYKELNERSNKLARWLIRHKKLHVGREDRIAVCRSRDVHFYVAHAGIWKAGGCYVSIDPDLPIERKRYIATDSNALLVITTPEQASIFGDRAVVLDDPGVQSMIEEETDTSDICHAELDKLAYLLYTSGTTGTPKGCLLNHRGLYWAIEAMSVFPAKVTNADTDKRLALASIAFDVHISEITQSWRLGIRLVSGQRYELLADLKGVIKGLGITHLGMVPSMIEATLTGEEEKLKYLVSGGEKMSDSLLKKWANHPRVILANFYGPTEATVGCTSRRVSPNDRKENIGRPFESCHAYVVDPKHDLKLVPRGTPGELLVCGPLIGVGYIGLPEVTKKVFIEYEGKRGYRTGDLVRMMPDGSLEIMGRIDTQIKLRGVRIEAEGISNVLRSAVDAEVDAATMIATHPEISAASSELLVSFVAIHDSSITFQRRRTEVPPVILTDEMKVNVKKMRDKSEKELAVYMRPSYIIPLGWLPLSLNGKVESKVLKTLFREMGMKQLLEIEGSGGGLDKGVEERAATETELRIMDIIRRVTSDDKTGLHHRTNLFECGFDSLKFAALAGELRKEFAIRVDAAGVMEKPVVQDISRLVLNLDQAQERSGKDRRLVDEEMEVTAKSVFAPSDIEVVLPLFPVQGGILFRTIQDPQSYVQHFMYRCMEGVDAQRVKKSWQAVMRRQQILRTVFVSDDTGALIQVVLREGAVDIPWRLMHVQFDEDFEEWFSKEEALSVSTQVNEDLTTPLWAINMYEVDSIGAQSLYMVFSINHALYDGNAMPLLAKEFRAMYLSTSLPEPVPLSAVLSVIPPPDDSRTKQFFLDHFAALKESRISNSSRDVVGEAKAIWRTYQLEGVSLSDVKEKCSRHWHVTLQAFWTVGFAVAGRELFGWSSKEAVFGVVRSGRSLPLESVGDAICPLVTVVPTCLAFDDPNKMLREAQTFVRESSKFEHASLGQVQMWLGVRNLVEVLLSCRFDDGPKTKEVVEHIASSRSVPEFYFNIEIVMNPSADSVEARLSYMQPKLSQEAVHLFLHKFEECVESLVSEHGHGLQFSSDAATGSDGKSSDDVPQRVVNHKLEALLTRVIAEFLQVDQSTVHPTTSLTSLGLSSIRAVSLARRLSEEGLRVSAVDIIQGDIIRVIAQRAVDVSVTAVDHESGDDHRKAEEWLASLKDQLATDLDLSRVKLAEHDILTMSGCTALQTGMLSQTLNSGGKLYVHAFTCRLLPGCDVDRLRAAWEHAVHDLDILRTSFHFAPNVGLWAQVVHSVSDFKWVSRSLDSNSSISSTTSDFISSLSFKDEDALSRPPVHFLHVSKYVVVVLHHALYDGIAIPKLFRRVRQAYYHYRDNKPVPRPAVPFLPTADAILLQEKRGTRYWTSKLDGVKACVFPREVGRTRSSEDAWRASIVLNPSADDIRRFARRYHVHPQCLGQLAWAKVLARKVGSPDVVFGQVISGRTLPDADSVIGPVFNTISCRVTFVVGETNRRLIRMIHEWNTSGVAWQHASLRLIQRQLGTPKLFDTLFLYQPYSEPSADDDEIWETLERGDMQEGKTQYAINVELHEGVDTFSVFASCASDVATHEGLIALLNELSDEFTQLVKAPNAPIANNDNLANNQSAPDTPTTKVQDIEDMSSWTDKQRQLRKILVDFVGLPPEAVSPTTSLVSIGIDSICAIQVASLARRAGLVISATQVAQSNTVHDLVSVLSIPPQGGQDPRVTVTLPEAIVSRVRSSLPEELGARIEQILPASSGMIYYMSTEQAAANAFVFRTVRNQEDPGMVSRRVRDAWRDVVRKHGILRSFMRETGESEFRMVLCVLKGTSYECEWTEMRIDLTSQDEVGAVREQARALMSMSGFSIGPPTRLALLHGETSSYLILGLHHAQYDAWSLPLVMKDFESFYTGKHGTAVVGDIEPFMEVFLRDSKILDEQKSYWERVFRPGFEARLFPELNMKRRDLSISGFLGCLRQPPQEIPAYTFVNRTGLVQSLDAVQSKAKSRNLSLQSILLASWSIIQARRTLCKSATFLLCQAGRSGVVPDVDILAAPTVNYIPTLVDTKDGNIVEIAKQIQDELGRRSPVVEQSRVADIVRWVGKAGKPLTNISVNVLRLPDPAEGRSSSRVFQPVKIPYAPRIDRFGRFDKPIFPEIKHDCQVEMYFHPSTNSIGMSIECRAELLSEKQASGICRDWCRLVDEFRKS</sequence>
<dbReference type="InterPro" id="IPR010071">
    <property type="entry name" value="AA_adenyl_dom"/>
</dbReference>
<dbReference type="InterPro" id="IPR020845">
    <property type="entry name" value="AMP-binding_CS"/>
</dbReference>
<dbReference type="PROSITE" id="PS00012">
    <property type="entry name" value="PHOSPHOPANTETHEINE"/>
    <property type="match status" value="1"/>
</dbReference>
<dbReference type="InterPro" id="IPR023213">
    <property type="entry name" value="CAT-like_dom_sf"/>
</dbReference>
<dbReference type="GO" id="GO:0031177">
    <property type="term" value="F:phosphopantetheine binding"/>
    <property type="evidence" value="ECO:0007669"/>
    <property type="project" value="InterPro"/>
</dbReference>
<dbReference type="Gene3D" id="3.30.300.30">
    <property type="match status" value="1"/>
</dbReference>
<dbReference type="InterPro" id="IPR020806">
    <property type="entry name" value="PKS_PP-bd"/>
</dbReference>
<dbReference type="Gene3D" id="3.30.559.30">
    <property type="entry name" value="Nonribosomal peptide synthetase, condensation domain"/>
    <property type="match status" value="3"/>
</dbReference>
<dbReference type="Gene3D" id="1.10.1200.10">
    <property type="entry name" value="ACP-like"/>
    <property type="match status" value="3"/>
</dbReference>
<dbReference type="InterPro" id="IPR042099">
    <property type="entry name" value="ANL_N_sf"/>
</dbReference>
<dbReference type="SUPFAM" id="SSF52777">
    <property type="entry name" value="CoA-dependent acyltransferases"/>
    <property type="match status" value="6"/>
</dbReference>
<dbReference type="GO" id="GO:0044550">
    <property type="term" value="P:secondary metabolite biosynthetic process"/>
    <property type="evidence" value="ECO:0007669"/>
    <property type="project" value="TreeGrafter"/>
</dbReference>
<dbReference type="InterPro" id="IPR036736">
    <property type="entry name" value="ACP-like_sf"/>
</dbReference>
<keyword evidence="4" id="KW-0511">Multifunctional enzyme</keyword>
<keyword evidence="1" id="KW-0596">Phosphopantetheine</keyword>
<dbReference type="GeneID" id="66071761"/>
<dbReference type="Gene3D" id="3.30.559.10">
    <property type="entry name" value="Chloramphenicol acetyltransferase-like domain"/>
    <property type="match status" value="3"/>
</dbReference>
<organism evidence="7 8">
    <name type="scientific">Marasmius oreades</name>
    <name type="common">fairy-ring Marasmius</name>
    <dbReference type="NCBI Taxonomy" id="181124"/>
    <lineage>
        <taxon>Eukaryota</taxon>
        <taxon>Fungi</taxon>
        <taxon>Dikarya</taxon>
        <taxon>Basidiomycota</taxon>
        <taxon>Agaricomycotina</taxon>
        <taxon>Agaricomycetes</taxon>
        <taxon>Agaricomycetidae</taxon>
        <taxon>Agaricales</taxon>
        <taxon>Marasmiineae</taxon>
        <taxon>Marasmiaceae</taxon>
        <taxon>Marasmius</taxon>
    </lineage>
</organism>
<dbReference type="Pfam" id="PF00668">
    <property type="entry name" value="Condensation"/>
    <property type="match status" value="3"/>
</dbReference>
<feature type="region of interest" description="Disordered" evidence="5">
    <location>
        <begin position="1"/>
        <end position="26"/>
    </location>
</feature>